<dbReference type="InterPro" id="IPR050808">
    <property type="entry name" value="Phage_Integrase"/>
</dbReference>
<dbReference type="InterPro" id="IPR044068">
    <property type="entry name" value="CB"/>
</dbReference>
<dbReference type="Gene3D" id="1.10.443.10">
    <property type="entry name" value="Intergrase catalytic core"/>
    <property type="match status" value="1"/>
</dbReference>
<dbReference type="PANTHER" id="PTHR30629:SF2">
    <property type="entry name" value="PROPHAGE INTEGRASE INTS-RELATED"/>
    <property type="match status" value="1"/>
</dbReference>
<dbReference type="PROSITE" id="PS51898">
    <property type="entry name" value="TYR_RECOMBINASE"/>
    <property type="match status" value="1"/>
</dbReference>
<reference evidence="8 9" key="1">
    <citation type="journal article" date="2023" name="Int. J. Syst. Evol. Microbiol.">
        <title>Physiological and genomic analyses of cobalamin (vitamin B12)-auxotrophy of Lysobacter auxotrophicus sp. nov., a methionine-auxotrophic chitinolytic bacterium isolated from chitin-treated soil.</title>
        <authorList>
            <person name="Saito A."/>
            <person name="Dohra H."/>
            <person name="Hamada M."/>
            <person name="Moriuchi R."/>
            <person name="Kotsuchibashi Y."/>
            <person name="Mori K."/>
        </authorList>
    </citation>
    <scope>NUCLEOTIDE SEQUENCE [LARGE SCALE GENOMIC DNA]</scope>
    <source>
        <strain evidence="8 9">5-21a</strain>
    </source>
</reference>
<feature type="domain" description="Tyr recombinase" evidence="6">
    <location>
        <begin position="154"/>
        <end position="326"/>
    </location>
</feature>
<dbReference type="PROSITE" id="PS51900">
    <property type="entry name" value="CB"/>
    <property type="match status" value="1"/>
</dbReference>
<organism evidence="8 9">
    <name type="scientific">Lysobacter auxotrophicus</name>
    <dbReference type="NCBI Taxonomy" id="2992573"/>
    <lineage>
        <taxon>Bacteria</taxon>
        <taxon>Pseudomonadati</taxon>
        <taxon>Pseudomonadota</taxon>
        <taxon>Gammaproteobacteria</taxon>
        <taxon>Lysobacterales</taxon>
        <taxon>Lysobacteraceae</taxon>
        <taxon>Lysobacter</taxon>
    </lineage>
</organism>
<gene>
    <name evidence="8" type="ORF">LA521A_27680</name>
</gene>
<evidence type="ECO:0000259" key="7">
    <source>
        <dbReference type="PROSITE" id="PS51900"/>
    </source>
</evidence>
<dbReference type="InterPro" id="IPR002104">
    <property type="entry name" value="Integrase_catalytic"/>
</dbReference>
<protein>
    <submittedName>
        <fullName evidence="8">Tyrosine-type recombinase/integrase</fullName>
    </submittedName>
</protein>
<dbReference type="InterPro" id="IPR010998">
    <property type="entry name" value="Integrase_recombinase_N"/>
</dbReference>
<keyword evidence="3 5" id="KW-0238">DNA-binding</keyword>
<evidence type="ECO:0000256" key="2">
    <source>
        <dbReference type="ARBA" id="ARBA00022908"/>
    </source>
</evidence>
<dbReference type="Pfam" id="PF14659">
    <property type="entry name" value="Phage_int_SAM_3"/>
    <property type="match status" value="1"/>
</dbReference>
<dbReference type="Gene3D" id="1.10.150.130">
    <property type="match status" value="1"/>
</dbReference>
<evidence type="ECO:0000256" key="1">
    <source>
        <dbReference type="ARBA" id="ARBA00008857"/>
    </source>
</evidence>
<evidence type="ECO:0000256" key="5">
    <source>
        <dbReference type="PROSITE-ProRule" id="PRU01248"/>
    </source>
</evidence>
<dbReference type="SUPFAM" id="SSF56349">
    <property type="entry name" value="DNA breaking-rejoining enzymes"/>
    <property type="match status" value="1"/>
</dbReference>
<dbReference type="InterPro" id="IPR004107">
    <property type="entry name" value="Integrase_SAM-like_N"/>
</dbReference>
<evidence type="ECO:0000313" key="9">
    <source>
        <dbReference type="Proteomes" id="UP001317822"/>
    </source>
</evidence>
<evidence type="ECO:0000256" key="3">
    <source>
        <dbReference type="ARBA" id="ARBA00023125"/>
    </source>
</evidence>
<sequence>MGRPRKHNKHLPRGMLQRRGTYFYVRGDQPWINLGKEYGPALIKYAAIVGERPTVKTVAEAVTHYLESSAKRLKPATLEGYRHSAKNLAEVFGHMALNAVEPHHVFEYLTRKGNVQANRDKALLSATYSHARRIGAFKGEDPAKGLQFRNEEKPRQRYVTDDELDKLIAEASPKLACILRFSYLTGMRQGDVLRVRLVDLDDEGIHYTSGKTGARVVIEWSDDLRAVVDEAKRLWRRFGREYLFESRPRGKNAKRGPGPYTTSGLRALWRPVRMRSGVADVRLHDLRRKAGSDVEEAEATRLLAHGDAKVTRKHYRAKPERVKPVR</sequence>
<comment type="similarity">
    <text evidence="1">Belongs to the 'phage' integrase family.</text>
</comment>
<dbReference type="InterPro" id="IPR011010">
    <property type="entry name" value="DNA_brk_join_enz"/>
</dbReference>
<accession>A0ABM8DG43</accession>
<keyword evidence="9" id="KW-1185">Reference proteome</keyword>
<dbReference type="Pfam" id="PF00589">
    <property type="entry name" value="Phage_integrase"/>
    <property type="match status" value="1"/>
</dbReference>
<feature type="domain" description="Core-binding (CB)" evidence="7">
    <location>
        <begin position="53"/>
        <end position="132"/>
    </location>
</feature>
<evidence type="ECO:0000259" key="6">
    <source>
        <dbReference type="PROSITE" id="PS51898"/>
    </source>
</evidence>
<evidence type="ECO:0000256" key="4">
    <source>
        <dbReference type="ARBA" id="ARBA00023172"/>
    </source>
</evidence>
<dbReference type="EMBL" id="AP027041">
    <property type="protein sequence ID" value="BDU17567.1"/>
    <property type="molecule type" value="Genomic_DNA"/>
</dbReference>
<name>A0ABM8DG43_9GAMM</name>
<dbReference type="PANTHER" id="PTHR30629">
    <property type="entry name" value="PROPHAGE INTEGRASE"/>
    <property type="match status" value="1"/>
</dbReference>
<proteinExistence type="inferred from homology"/>
<evidence type="ECO:0000313" key="8">
    <source>
        <dbReference type="EMBL" id="BDU17567.1"/>
    </source>
</evidence>
<dbReference type="RefSeq" id="WP_281779493.1">
    <property type="nucleotide sequence ID" value="NZ_AP027041.1"/>
</dbReference>
<keyword evidence="2" id="KW-0229">DNA integration</keyword>
<keyword evidence="4" id="KW-0233">DNA recombination</keyword>
<dbReference type="Proteomes" id="UP001317822">
    <property type="component" value="Chromosome"/>
</dbReference>
<dbReference type="InterPro" id="IPR013762">
    <property type="entry name" value="Integrase-like_cat_sf"/>
</dbReference>